<keyword evidence="3" id="KW-0808">Transferase</keyword>
<evidence type="ECO:0000313" key="8">
    <source>
        <dbReference type="EMBL" id="CAH0517233.1"/>
    </source>
</evidence>
<dbReference type="GO" id="GO:0006749">
    <property type="term" value="P:glutathione metabolic process"/>
    <property type="evidence" value="ECO:0007669"/>
    <property type="project" value="TreeGrafter"/>
</dbReference>
<comment type="similarity">
    <text evidence="4">Belongs to the GST superfamily.</text>
</comment>
<evidence type="ECO:0000313" key="9">
    <source>
        <dbReference type="Proteomes" id="UP001158986"/>
    </source>
</evidence>
<evidence type="ECO:0000313" key="7">
    <source>
        <dbReference type="EMBL" id="CAH0482142.1"/>
    </source>
</evidence>
<dbReference type="Pfam" id="PF00043">
    <property type="entry name" value="GST_C"/>
    <property type="match status" value="1"/>
</dbReference>
<dbReference type="PROSITE" id="PS50404">
    <property type="entry name" value="GST_NTER"/>
    <property type="match status" value="1"/>
</dbReference>
<dbReference type="InterPro" id="IPR004046">
    <property type="entry name" value="GST_C"/>
</dbReference>
<dbReference type="SFLD" id="SFLDS00019">
    <property type="entry name" value="Glutathione_Transferase_(cytos"/>
    <property type="match status" value="1"/>
</dbReference>
<evidence type="ECO:0000259" key="5">
    <source>
        <dbReference type="PROSITE" id="PS50404"/>
    </source>
</evidence>
<dbReference type="GO" id="GO:0004364">
    <property type="term" value="F:glutathione transferase activity"/>
    <property type="evidence" value="ECO:0007669"/>
    <property type="project" value="TreeGrafter"/>
</dbReference>
<comment type="subcellular location">
    <subcellularLocation>
        <location evidence="1">Cytoplasm</location>
    </subcellularLocation>
</comment>
<feature type="domain" description="GST N-terminal" evidence="5">
    <location>
        <begin position="1"/>
        <end position="82"/>
    </location>
</feature>
<name>A0AAU9LD65_9STRA</name>
<sequence length="224" mass="25525">MSLKLYANLVSQPSRAVEWVLRVKQVDHEMLTTEFGSATFKSPEFLALNPNGLIPVLQDGEFSLYEGNAILVYLAEKYGWSDLYPKDVKAHAKVNQYLHWHHTNARLITLKVLIPLKHTKENIGTPEEAVWIKESPSFLKNLTELLEKLLVKDYVAESDHPTIADFVAYCEFVQLEMMGIFDFTKYPKVSAWLQHMKKVPHHDEVHAAVDSFLSSTGLKTKAVS</sequence>
<dbReference type="PANTHER" id="PTHR43917">
    <property type="match status" value="1"/>
</dbReference>
<evidence type="ECO:0000313" key="10">
    <source>
        <dbReference type="Proteomes" id="UP001160483"/>
    </source>
</evidence>
<dbReference type="AlphaFoldDB" id="A0AAU9LD65"/>
<dbReference type="SUPFAM" id="SSF47616">
    <property type="entry name" value="GST C-terminal domain-like"/>
    <property type="match status" value="1"/>
</dbReference>
<comment type="caution">
    <text evidence="7">The sequence shown here is derived from an EMBL/GenBank/DDBJ whole genome shotgun (WGS) entry which is preliminary data.</text>
</comment>
<keyword evidence="2" id="KW-0963">Cytoplasm</keyword>
<dbReference type="GO" id="GO:0005737">
    <property type="term" value="C:cytoplasm"/>
    <property type="evidence" value="ECO:0007669"/>
    <property type="project" value="UniProtKB-SubCell"/>
</dbReference>
<evidence type="ECO:0000256" key="4">
    <source>
        <dbReference type="RuleBase" id="RU003494"/>
    </source>
</evidence>
<protein>
    <recommendedName>
        <fullName evidence="11">Glutathione transferase</fullName>
    </recommendedName>
</protein>
<feature type="domain" description="GST C-terminal" evidence="6">
    <location>
        <begin position="87"/>
        <end position="218"/>
    </location>
</feature>
<proteinExistence type="inferred from homology"/>
<dbReference type="SUPFAM" id="SSF52833">
    <property type="entry name" value="Thioredoxin-like"/>
    <property type="match status" value="1"/>
</dbReference>
<dbReference type="InterPro" id="IPR051369">
    <property type="entry name" value="GST_Theta"/>
</dbReference>
<keyword evidence="9" id="KW-1185">Reference proteome</keyword>
<evidence type="ECO:0008006" key="11">
    <source>
        <dbReference type="Google" id="ProtNLM"/>
    </source>
</evidence>
<evidence type="ECO:0000259" key="6">
    <source>
        <dbReference type="PROSITE" id="PS50405"/>
    </source>
</evidence>
<dbReference type="InterPro" id="IPR036249">
    <property type="entry name" value="Thioredoxin-like_sf"/>
</dbReference>
<dbReference type="Pfam" id="PF02798">
    <property type="entry name" value="GST_N"/>
    <property type="match status" value="1"/>
</dbReference>
<dbReference type="PROSITE" id="PS50405">
    <property type="entry name" value="GST_CTER"/>
    <property type="match status" value="1"/>
</dbReference>
<reference evidence="7 9" key="1">
    <citation type="submission" date="2021-11" db="EMBL/GenBank/DDBJ databases">
        <authorList>
            <person name="Islam A."/>
            <person name="Islam S."/>
            <person name="Flora M.S."/>
            <person name="Rahman M."/>
            <person name="Ziaur R.M."/>
            <person name="Epstein J.H."/>
            <person name="Hassan M."/>
            <person name="Klassen M."/>
            <person name="Woodard K."/>
            <person name="Webb A."/>
            <person name="Webby R.J."/>
            <person name="El Zowalaty M.E."/>
        </authorList>
    </citation>
    <scope>NUCLEOTIDE SEQUENCE</scope>
    <source>
        <strain evidence="8">Pbs1</strain>
        <strain evidence="7">Pbs3</strain>
    </source>
</reference>
<evidence type="ECO:0000256" key="2">
    <source>
        <dbReference type="ARBA" id="ARBA00022490"/>
    </source>
</evidence>
<dbReference type="Proteomes" id="UP001160483">
    <property type="component" value="Unassembled WGS sequence"/>
</dbReference>
<dbReference type="Proteomes" id="UP001158986">
    <property type="component" value="Unassembled WGS sequence"/>
</dbReference>
<accession>A0AAU9LD65</accession>
<dbReference type="PANTHER" id="PTHR43917:SF8">
    <property type="entry name" value="GH16740P-RELATED"/>
    <property type="match status" value="1"/>
</dbReference>
<evidence type="ECO:0000256" key="3">
    <source>
        <dbReference type="ARBA" id="ARBA00022679"/>
    </source>
</evidence>
<dbReference type="Gene3D" id="1.20.1050.10">
    <property type="match status" value="1"/>
</dbReference>
<dbReference type="InterPro" id="IPR010987">
    <property type="entry name" value="Glutathione-S-Trfase_C-like"/>
</dbReference>
<organism evidence="7 10">
    <name type="scientific">Peronospora belbahrii</name>
    <dbReference type="NCBI Taxonomy" id="622444"/>
    <lineage>
        <taxon>Eukaryota</taxon>
        <taxon>Sar</taxon>
        <taxon>Stramenopiles</taxon>
        <taxon>Oomycota</taxon>
        <taxon>Peronosporomycetes</taxon>
        <taxon>Peronosporales</taxon>
        <taxon>Peronosporaceae</taxon>
        <taxon>Peronospora</taxon>
    </lineage>
</organism>
<dbReference type="InterPro" id="IPR036282">
    <property type="entry name" value="Glutathione-S-Trfase_C_sf"/>
</dbReference>
<dbReference type="Gene3D" id="3.40.30.10">
    <property type="entry name" value="Glutaredoxin"/>
    <property type="match status" value="1"/>
</dbReference>
<evidence type="ECO:0000256" key="1">
    <source>
        <dbReference type="ARBA" id="ARBA00004496"/>
    </source>
</evidence>
<dbReference type="InterPro" id="IPR004045">
    <property type="entry name" value="Glutathione_S-Trfase_N"/>
</dbReference>
<dbReference type="FunFam" id="1.20.1050.10:FF:000039">
    <property type="entry name" value="Glutathione S-transferase theta-1"/>
    <property type="match status" value="1"/>
</dbReference>
<dbReference type="InterPro" id="IPR040079">
    <property type="entry name" value="Glutathione_S-Trfase"/>
</dbReference>
<dbReference type="FunFam" id="3.40.30.10:FF:000295">
    <property type="entry name" value="Glutathione S-transferase unclassified 1"/>
    <property type="match status" value="1"/>
</dbReference>
<dbReference type="EMBL" id="CAKLCB010000229">
    <property type="protein sequence ID" value="CAH0517233.1"/>
    <property type="molecule type" value="Genomic_DNA"/>
</dbReference>
<gene>
    <name evidence="8" type="ORF">PBS001_LOCUS3859</name>
    <name evidence="7" type="ORF">PBS003_LOCUS8738</name>
</gene>
<dbReference type="EMBL" id="CAKKTJ010000332">
    <property type="protein sequence ID" value="CAH0482142.1"/>
    <property type="molecule type" value="Genomic_DNA"/>
</dbReference>
<dbReference type="SFLD" id="SFLDG00358">
    <property type="entry name" value="Main_(cytGST)"/>
    <property type="match status" value="1"/>
</dbReference>